<dbReference type="InterPro" id="IPR029016">
    <property type="entry name" value="GAF-like_dom_sf"/>
</dbReference>
<proteinExistence type="predicted"/>
<dbReference type="InterPro" id="IPR050469">
    <property type="entry name" value="Diguanylate_Cyclase"/>
</dbReference>
<evidence type="ECO:0000313" key="5">
    <source>
        <dbReference type="Proteomes" id="UP001218788"/>
    </source>
</evidence>
<comment type="caution">
    <text evidence="4">The sequence shown here is derived from an EMBL/GenBank/DDBJ whole genome shotgun (WGS) entry which is preliminary data.</text>
</comment>
<dbReference type="InterPro" id="IPR003018">
    <property type="entry name" value="GAF"/>
</dbReference>
<dbReference type="EMBL" id="JAQQXP010000003">
    <property type="protein sequence ID" value="MDC8832473.1"/>
    <property type="molecule type" value="Genomic_DNA"/>
</dbReference>
<dbReference type="PANTHER" id="PTHR45138:SF9">
    <property type="entry name" value="DIGUANYLATE CYCLASE DGCM-RELATED"/>
    <property type="match status" value="1"/>
</dbReference>
<dbReference type="NCBIfam" id="TIGR00254">
    <property type="entry name" value="GGDEF"/>
    <property type="match status" value="1"/>
</dbReference>
<reference evidence="4 5" key="1">
    <citation type="submission" date="2022-10" db="EMBL/GenBank/DDBJ databases">
        <title>Alteromonas sp. chi3 Genome sequencing.</title>
        <authorList>
            <person name="Park S."/>
        </authorList>
    </citation>
    <scope>NUCLEOTIDE SEQUENCE [LARGE SCALE GENOMIC DNA]</scope>
    <source>
        <strain evidence="5">chi3</strain>
    </source>
</reference>
<dbReference type="PROSITE" id="PS50887">
    <property type="entry name" value="GGDEF"/>
    <property type="match status" value="1"/>
</dbReference>
<dbReference type="RefSeq" id="WP_273642299.1">
    <property type="nucleotide sequence ID" value="NZ_JAQQXP010000003.1"/>
</dbReference>
<dbReference type="Gene3D" id="3.30.450.40">
    <property type="match status" value="1"/>
</dbReference>
<dbReference type="PANTHER" id="PTHR45138">
    <property type="entry name" value="REGULATORY COMPONENTS OF SENSORY TRANSDUCTION SYSTEM"/>
    <property type="match status" value="1"/>
</dbReference>
<dbReference type="EC" id="2.7.7.65" evidence="1"/>
<evidence type="ECO:0000256" key="2">
    <source>
        <dbReference type="ARBA" id="ARBA00034247"/>
    </source>
</evidence>
<dbReference type="InterPro" id="IPR000160">
    <property type="entry name" value="GGDEF_dom"/>
</dbReference>
<dbReference type="CDD" id="cd01949">
    <property type="entry name" value="GGDEF"/>
    <property type="match status" value="1"/>
</dbReference>
<dbReference type="Proteomes" id="UP001218788">
    <property type="component" value="Unassembled WGS sequence"/>
</dbReference>
<dbReference type="SUPFAM" id="SSF55781">
    <property type="entry name" value="GAF domain-like"/>
    <property type="match status" value="1"/>
</dbReference>
<sequence>MNKNDIALILHSLPVCALFMGTNEQVIQLNNEMARAFGLVNRNVLELNEVRICDSDTQDELVGVLAPLADSEADAVMCRKVIVHIRGWSQPCIMKRSLFEYNGDSWLVMCLHLPGEQVTSGEEGNIEVTRHIEFNQLLTQFSSKLINASANELDVIIDQSLAAFGVFCGVDRCYLFEFSDDSTTMSNTHEWVAPHVQPYIDNLQDMPTSDMPYLMQHIATGIFKVDDVNKIPDHALSERKEFQKEGIGSLLCVRIMVSGKTYGFIGCDIIGRTYTWNAFDIEYLKRIGEMLGNTLQNLYNQRALQEVQSALLEANRQLEQLANIDGLTGIANRRLFNSTLEKDIAEAAQHKASLSLLLIDVDAFKLFNDRYGHVAGDEVLKEVTATLCDSCLGNDDLVARYGGEEFAVILPNTNAEQALKVASRIVRKVREQNIPHLGSTHDSRLTVSAGLVTAALTAPVSGSVLVDKADKALYRAKEAGRNCVRVSEFS</sequence>
<protein>
    <recommendedName>
        <fullName evidence="1">diguanylate cyclase</fullName>
        <ecNumber evidence="1">2.7.7.65</ecNumber>
    </recommendedName>
</protein>
<dbReference type="Pfam" id="PF01590">
    <property type="entry name" value="GAF"/>
    <property type="match status" value="1"/>
</dbReference>
<evidence type="ECO:0000313" key="4">
    <source>
        <dbReference type="EMBL" id="MDC8832473.1"/>
    </source>
</evidence>
<dbReference type="SMART" id="SM00267">
    <property type="entry name" value="GGDEF"/>
    <property type="match status" value="1"/>
</dbReference>
<name>A0ABT5L5Y3_9ALTE</name>
<feature type="domain" description="GGDEF" evidence="3">
    <location>
        <begin position="352"/>
        <end position="489"/>
    </location>
</feature>
<organism evidence="4 5">
    <name type="scientific">Alteromonas gilva</name>
    <dbReference type="NCBI Taxonomy" id="2987522"/>
    <lineage>
        <taxon>Bacteria</taxon>
        <taxon>Pseudomonadati</taxon>
        <taxon>Pseudomonadota</taxon>
        <taxon>Gammaproteobacteria</taxon>
        <taxon>Alteromonadales</taxon>
        <taxon>Alteromonadaceae</taxon>
        <taxon>Alteromonas/Salinimonas group</taxon>
        <taxon>Alteromonas</taxon>
    </lineage>
</organism>
<dbReference type="InterPro" id="IPR029787">
    <property type="entry name" value="Nucleotide_cyclase"/>
</dbReference>
<comment type="catalytic activity">
    <reaction evidence="2">
        <text>2 GTP = 3',3'-c-di-GMP + 2 diphosphate</text>
        <dbReference type="Rhea" id="RHEA:24898"/>
        <dbReference type="ChEBI" id="CHEBI:33019"/>
        <dbReference type="ChEBI" id="CHEBI:37565"/>
        <dbReference type="ChEBI" id="CHEBI:58805"/>
        <dbReference type="EC" id="2.7.7.65"/>
    </reaction>
</comment>
<gene>
    <name evidence="4" type="ORF">OIK42_17080</name>
</gene>
<dbReference type="Pfam" id="PF00990">
    <property type="entry name" value="GGDEF"/>
    <property type="match status" value="1"/>
</dbReference>
<dbReference type="Gene3D" id="3.30.70.270">
    <property type="match status" value="1"/>
</dbReference>
<dbReference type="SUPFAM" id="SSF55073">
    <property type="entry name" value="Nucleotide cyclase"/>
    <property type="match status" value="1"/>
</dbReference>
<accession>A0ABT5L5Y3</accession>
<keyword evidence="5" id="KW-1185">Reference proteome</keyword>
<evidence type="ECO:0000256" key="1">
    <source>
        <dbReference type="ARBA" id="ARBA00012528"/>
    </source>
</evidence>
<evidence type="ECO:0000259" key="3">
    <source>
        <dbReference type="PROSITE" id="PS50887"/>
    </source>
</evidence>
<dbReference type="InterPro" id="IPR043128">
    <property type="entry name" value="Rev_trsase/Diguanyl_cyclase"/>
</dbReference>